<dbReference type="Proteomes" id="UP000016648">
    <property type="component" value="Unassembled WGS sequence"/>
</dbReference>
<dbReference type="AlphaFoldDB" id="U2QDH0"/>
<gene>
    <name evidence="2" type="ORF">HMPREF9135_1781</name>
</gene>
<sequence>MKRIFTLITLLLMLTHLGAYAGYDWLSYQYGQYSDQCVVYADLVDGSAQAVMNGNNIQHYALGAFIDGQCRGMAKAKVETPAASTGGEVCYFPLRIEGTAADNGKTVAFRLMEFDDYENPILEYVVTGNAPYTYQNEATPAQGVPSSLYHLTFIKPTQFEISPSTIHVNVGQTIDLNDYLKLTPTNATKLVDAAFECDNTTYFTITDGHLLKGTKTTQGMNPVVVRYMYMSKSELALATVYVDQTVTGLELITDYTNGVVVDLEDGLTLTQYVKTAFKVLPAGVTAPIQLTPNDASALVYMSSNDRWVPKKVGNYTLTATVGKFSATLKVKVQQRAQSLKSHLSDIYVYKDRDITDLLKANVYPEPVGSVYNNLAFYPTENDGVLRRENNGHITTIGVGEAFIRATASNDSVHCTFKVHVQPNVTSLDITDNPLNIDWQPNGDGYQDIATQVLANFAFAPTAPAANKYQLTSSATDVVTVEAAMAYVGYIIKARKAGSSVLTVTYKDKETRLDAGTSTLATTERTLTKTFTVNIVQGLTGFTIGNVVMGNRTTHALRLTPVPADAQFDASKVSLVITNDDSNFPTTWKFAEAAADATGLQWTITPRSVGKGTIAARYDGNTIGRATITIGQEINDVAGWQWRTYFAAPVDNAGIHTLYGDDLLEIRSAEDLLYNDAQYGYFGTLKSLEMNKCYKVRLKDGAAPVNAMAPATTIDYQPRPGKRIDVNLAWNWIAYPYQYDRPLSSFMLDGGIMTGSRIVSKDGGFAEYSGSAWTGDLTTLKAGEGYMFYNSQPTASMHQLSFPAESMLPQPAPTSPAKRNGLVETSVWAYNSAAFADNMTIIAEVPELTRASDCTVGAFVGDECRGEGRLVEGRYFITVHGKGGEAVSFKLYDKVTGEYRLLSGGLPFDKMAGSLAKPVVMKLGGTTSVGQITAESSDITVADGRLHFNGLQVKSFRVNAVNGSTQLVNDTDLTQLPPGVYIVTVVTTDGRTLSRKVAR</sequence>
<dbReference type="EMBL" id="AWEY01000023">
    <property type="protein sequence ID" value="ERK39373.1"/>
    <property type="molecule type" value="Genomic_DNA"/>
</dbReference>
<dbReference type="RefSeq" id="WP_021589686.1">
    <property type="nucleotide sequence ID" value="NZ_AWEY01000023.1"/>
</dbReference>
<evidence type="ECO:0000313" key="3">
    <source>
        <dbReference type="Proteomes" id="UP000016648"/>
    </source>
</evidence>
<evidence type="ECO:0000256" key="1">
    <source>
        <dbReference type="SAM" id="SignalP"/>
    </source>
</evidence>
<dbReference type="PATRIC" id="fig|1115809.3.peg.1340"/>
<reference evidence="2 3" key="1">
    <citation type="submission" date="2013-08" db="EMBL/GenBank/DDBJ databases">
        <authorList>
            <person name="Durkin A.S."/>
            <person name="Haft D.R."/>
            <person name="McCorrison J."/>
            <person name="Torralba M."/>
            <person name="Gillis M."/>
            <person name="Haft D.H."/>
            <person name="Methe B."/>
            <person name="Sutton G."/>
            <person name="Nelson K.E."/>
        </authorList>
    </citation>
    <scope>NUCLEOTIDE SEQUENCE [LARGE SCALE GENOMIC DNA]</scope>
    <source>
        <strain evidence="2 3">F0067</strain>
    </source>
</reference>
<comment type="caution">
    <text evidence="2">The sequence shown here is derived from an EMBL/GenBank/DDBJ whole genome shotgun (WGS) entry which is preliminary data.</text>
</comment>
<keyword evidence="3" id="KW-1185">Reference proteome</keyword>
<evidence type="ECO:0000313" key="2">
    <source>
        <dbReference type="EMBL" id="ERK39373.1"/>
    </source>
</evidence>
<accession>U2QDH0</accession>
<feature type="chain" id="PRO_5004634142" description="Por secretion system C-terminal sorting domain protein" evidence="1">
    <location>
        <begin position="22"/>
        <end position="998"/>
    </location>
</feature>
<organism evidence="2 3">
    <name type="scientific">Segatella baroniae F0067</name>
    <dbReference type="NCBI Taxonomy" id="1115809"/>
    <lineage>
        <taxon>Bacteria</taxon>
        <taxon>Pseudomonadati</taxon>
        <taxon>Bacteroidota</taxon>
        <taxon>Bacteroidia</taxon>
        <taxon>Bacteroidales</taxon>
        <taxon>Prevotellaceae</taxon>
        <taxon>Segatella</taxon>
    </lineage>
</organism>
<name>U2QDH0_9BACT</name>
<feature type="signal peptide" evidence="1">
    <location>
        <begin position="1"/>
        <end position="21"/>
    </location>
</feature>
<proteinExistence type="predicted"/>
<evidence type="ECO:0008006" key="4">
    <source>
        <dbReference type="Google" id="ProtNLM"/>
    </source>
</evidence>
<protein>
    <recommendedName>
        <fullName evidence="4">Por secretion system C-terminal sorting domain protein</fullName>
    </recommendedName>
</protein>
<keyword evidence="1" id="KW-0732">Signal</keyword>